<sequence length="156" mass="17758">MPLPVTGGDGDTIWTMRMPKNKLVRPVTEESLDAARLELGVDFQDAECLLISEVKVLLEAQYDSKKEEKNLDEVYTKTLEYVQKFSRYTNRDTIKEVRALLKPTELEPFECAQLGNLCCSEYEEAKSLVPSIGSRISDEDLDSLLKQMDSLKKYQG</sequence>
<protein>
    <submittedName>
        <fullName evidence="1">RNA polymerase B</fullName>
    </submittedName>
</protein>
<evidence type="ECO:0000313" key="2">
    <source>
        <dbReference type="Proteomes" id="UP001140087"/>
    </source>
</evidence>
<keyword evidence="2" id="KW-1185">Reference proteome</keyword>
<accession>A0ACC1LCX5</accession>
<gene>
    <name evidence="1" type="primary">RPB4</name>
    <name evidence="1" type="ORF">H4R21_001180</name>
</gene>
<evidence type="ECO:0000313" key="1">
    <source>
        <dbReference type="EMBL" id="KAJ2805664.1"/>
    </source>
</evidence>
<name>A0ACC1LCX5_9FUNG</name>
<dbReference type="Proteomes" id="UP001140087">
    <property type="component" value="Unassembled WGS sequence"/>
</dbReference>
<reference evidence="1" key="1">
    <citation type="submission" date="2022-07" db="EMBL/GenBank/DDBJ databases">
        <title>Phylogenomic reconstructions and comparative analyses of Kickxellomycotina fungi.</title>
        <authorList>
            <person name="Reynolds N.K."/>
            <person name="Stajich J.E."/>
            <person name="Barry K."/>
            <person name="Grigoriev I.V."/>
            <person name="Crous P."/>
            <person name="Smith M.E."/>
        </authorList>
    </citation>
    <scope>NUCLEOTIDE SEQUENCE</scope>
    <source>
        <strain evidence="1">BCRC 34780</strain>
    </source>
</reference>
<proteinExistence type="predicted"/>
<organism evidence="1 2">
    <name type="scientific">Coemansia helicoidea</name>
    <dbReference type="NCBI Taxonomy" id="1286919"/>
    <lineage>
        <taxon>Eukaryota</taxon>
        <taxon>Fungi</taxon>
        <taxon>Fungi incertae sedis</taxon>
        <taxon>Zoopagomycota</taxon>
        <taxon>Kickxellomycotina</taxon>
        <taxon>Kickxellomycetes</taxon>
        <taxon>Kickxellales</taxon>
        <taxon>Kickxellaceae</taxon>
        <taxon>Coemansia</taxon>
    </lineage>
</organism>
<dbReference type="EMBL" id="JANBUN010000223">
    <property type="protein sequence ID" value="KAJ2805664.1"/>
    <property type="molecule type" value="Genomic_DNA"/>
</dbReference>
<comment type="caution">
    <text evidence="1">The sequence shown here is derived from an EMBL/GenBank/DDBJ whole genome shotgun (WGS) entry which is preliminary data.</text>
</comment>